<dbReference type="PROSITE" id="PS50113">
    <property type="entry name" value="PAC"/>
    <property type="match status" value="1"/>
</dbReference>
<feature type="domain" description="STAS" evidence="4">
    <location>
        <begin position="352"/>
        <end position="463"/>
    </location>
</feature>
<sequence>MDERQRAEVTDRVARGHADLVRAKDEAGVLRAVAEAVGTYAPALLELSYVHLDGERRPHEVEFVSWWRSGEVGEHPGRGQRLPLAGLTLAERWTAARSEPVIVSDIADDPQVVDVLRERGLSSRALALLPLYSERHDAWQGVLGIHWDTPRVVSAEEVALYRLLARTVAEAIAGERTLRQLRRALAENQALLAETQRALRETRAQQETLRVMLDHLPIGVEVLDMQTNARELVNRAGQEILGLGGQSDRVDATANNAFRPGAAEPIALEDHPVARTFATGETVRMELEFVRGTGERARLDLTAAPLRYPGDPAPRVVLLYQDVTASRRLELERMQAQEELLRLQAAALAERSTPLIPITRDVVVMPLIGTVDPERGAQILATLTHLGGSNRVRAAILDVTGVSCLDAAAADALVTAARAVRLRGVQPVLTGIQPAVAATLVAHGVDLSGVQVCGTLEDGVAWATRARR</sequence>
<dbReference type="InterPro" id="IPR003018">
    <property type="entry name" value="GAF"/>
</dbReference>
<evidence type="ECO:0000259" key="4">
    <source>
        <dbReference type="PROSITE" id="PS50801"/>
    </source>
</evidence>
<dbReference type="SMART" id="SM00065">
    <property type="entry name" value="GAF"/>
    <property type="match status" value="1"/>
</dbReference>
<keyword evidence="1" id="KW-0597">Phosphoprotein</keyword>
<dbReference type="PANTHER" id="PTHR33745:SF3">
    <property type="entry name" value="RSBT CO-ANTAGONIST PROTEIN RSBRC"/>
    <property type="match status" value="1"/>
</dbReference>
<name>A0A1I2IY64_9BACT</name>
<dbReference type="Pfam" id="PF01740">
    <property type="entry name" value="STAS"/>
    <property type="match status" value="1"/>
</dbReference>
<reference evidence="6" key="1">
    <citation type="submission" date="2016-10" db="EMBL/GenBank/DDBJ databases">
        <authorList>
            <person name="Varghese N."/>
            <person name="Submissions S."/>
        </authorList>
    </citation>
    <scope>NUCLEOTIDE SEQUENCE [LARGE SCALE GENOMIC DNA]</scope>
    <source>
        <strain evidence="6">ATCC 25963</strain>
    </source>
</reference>
<dbReference type="SUPFAM" id="SSF55781">
    <property type="entry name" value="GAF domain-like"/>
    <property type="match status" value="1"/>
</dbReference>
<gene>
    <name evidence="5" type="ORF">SAMN02745121_09094</name>
</gene>
<evidence type="ECO:0000313" key="6">
    <source>
        <dbReference type="Proteomes" id="UP000199400"/>
    </source>
</evidence>
<evidence type="ECO:0000259" key="3">
    <source>
        <dbReference type="PROSITE" id="PS50113"/>
    </source>
</evidence>
<accession>A0A1I2IY64</accession>
<dbReference type="Gene3D" id="3.30.750.24">
    <property type="entry name" value="STAS domain"/>
    <property type="match status" value="1"/>
</dbReference>
<dbReference type="PANTHER" id="PTHR33745">
    <property type="entry name" value="RSBT ANTAGONIST PROTEIN RSBS-RELATED"/>
    <property type="match status" value="1"/>
</dbReference>
<dbReference type="Pfam" id="PF13185">
    <property type="entry name" value="GAF_2"/>
    <property type="match status" value="1"/>
</dbReference>
<evidence type="ECO:0000256" key="2">
    <source>
        <dbReference type="SAM" id="Coils"/>
    </source>
</evidence>
<dbReference type="EMBL" id="FOMX01000103">
    <property type="protein sequence ID" value="SFF47452.1"/>
    <property type="molecule type" value="Genomic_DNA"/>
</dbReference>
<evidence type="ECO:0000313" key="5">
    <source>
        <dbReference type="EMBL" id="SFF47452.1"/>
    </source>
</evidence>
<dbReference type="InterPro" id="IPR036513">
    <property type="entry name" value="STAS_dom_sf"/>
</dbReference>
<dbReference type="OrthoDB" id="5511081at2"/>
<keyword evidence="6" id="KW-1185">Reference proteome</keyword>
<dbReference type="Gene3D" id="3.30.450.20">
    <property type="entry name" value="PAS domain"/>
    <property type="match status" value="1"/>
</dbReference>
<dbReference type="InterPro" id="IPR029016">
    <property type="entry name" value="GAF-like_dom_sf"/>
</dbReference>
<dbReference type="Gene3D" id="3.30.450.40">
    <property type="match status" value="1"/>
</dbReference>
<dbReference type="CDD" id="cd07041">
    <property type="entry name" value="STAS_RsbR_RsbS_like"/>
    <property type="match status" value="1"/>
</dbReference>
<proteinExistence type="predicted"/>
<dbReference type="AlphaFoldDB" id="A0A1I2IY64"/>
<dbReference type="Proteomes" id="UP000199400">
    <property type="component" value="Unassembled WGS sequence"/>
</dbReference>
<organism evidence="5 6">
    <name type="scientific">Nannocystis exedens</name>
    <dbReference type="NCBI Taxonomy" id="54"/>
    <lineage>
        <taxon>Bacteria</taxon>
        <taxon>Pseudomonadati</taxon>
        <taxon>Myxococcota</taxon>
        <taxon>Polyangia</taxon>
        <taxon>Nannocystales</taxon>
        <taxon>Nannocystaceae</taxon>
        <taxon>Nannocystis</taxon>
    </lineage>
</organism>
<dbReference type="SUPFAM" id="SSF52091">
    <property type="entry name" value="SpoIIaa-like"/>
    <property type="match status" value="1"/>
</dbReference>
<feature type="coiled-coil region" evidence="2">
    <location>
        <begin position="178"/>
        <end position="205"/>
    </location>
</feature>
<dbReference type="InterPro" id="IPR035965">
    <property type="entry name" value="PAS-like_dom_sf"/>
</dbReference>
<dbReference type="STRING" id="54.SAMN02745121_09094"/>
<feature type="domain" description="PAC" evidence="3">
    <location>
        <begin position="283"/>
        <end position="335"/>
    </location>
</feature>
<protein>
    <submittedName>
        <fullName evidence="5">Anti-anti-sigma regulatory factor (Antagonist of anti-sigma factor)</fullName>
    </submittedName>
</protein>
<dbReference type="SUPFAM" id="SSF55785">
    <property type="entry name" value="PYP-like sensor domain (PAS domain)"/>
    <property type="match status" value="1"/>
</dbReference>
<evidence type="ECO:0000256" key="1">
    <source>
        <dbReference type="ARBA" id="ARBA00022553"/>
    </source>
</evidence>
<dbReference type="InterPro" id="IPR002645">
    <property type="entry name" value="STAS_dom"/>
</dbReference>
<dbReference type="InterPro" id="IPR000700">
    <property type="entry name" value="PAS-assoc_C"/>
</dbReference>
<keyword evidence="2" id="KW-0175">Coiled coil</keyword>
<dbReference type="PROSITE" id="PS50801">
    <property type="entry name" value="STAS"/>
    <property type="match status" value="1"/>
</dbReference>
<dbReference type="InterPro" id="IPR051932">
    <property type="entry name" value="Bact_StressResp_Reg"/>
</dbReference>